<dbReference type="AlphaFoldDB" id="A0AAW9HDU4"/>
<reference evidence="1" key="1">
    <citation type="submission" date="2023-10" db="EMBL/GenBank/DDBJ databases">
        <title>Whole Genome based description of the genera Actinobaculum and Actinotignum reveals a complex phylogenetic relationship within the species included in the genus Actinotignum.</title>
        <authorList>
            <person name="Jensen C.S."/>
            <person name="Dargis R."/>
            <person name="Kemp M."/>
            <person name="Christensen J.J."/>
        </authorList>
    </citation>
    <scope>NUCLEOTIDE SEQUENCE</scope>
    <source>
        <strain evidence="1">SLA_B245</strain>
    </source>
</reference>
<proteinExistence type="predicted"/>
<accession>A0AAW9HDU4</accession>
<comment type="caution">
    <text evidence="1">The sequence shown here is derived from an EMBL/GenBank/DDBJ whole genome shotgun (WGS) entry which is preliminary data.</text>
</comment>
<dbReference type="EMBL" id="JAWNFV010000018">
    <property type="protein sequence ID" value="MDY5141257.1"/>
    <property type="molecule type" value="Genomic_DNA"/>
</dbReference>
<dbReference type="Proteomes" id="UP001288320">
    <property type="component" value="Unassembled WGS sequence"/>
</dbReference>
<organism evidence="1 2">
    <name type="scientific">Actinotignum timonense</name>
    <dbReference type="NCBI Taxonomy" id="1870995"/>
    <lineage>
        <taxon>Bacteria</taxon>
        <taxon>Bacillati</taxon>
        <taxon>Actinomycetota</taxon>
        <taxon>Actinomycetes</taxon>
        <taxon>Actinomycetales</taxon>
        <taxon>Actinomycetaceae</taxon>
        <taxon>Actinotignum</taxon>
    </lineage>
</organism>
<evidence type="ECO:0000313" key="2">
    <source>
        <dbReference type="Proteomes" id="UP001288320"/>
    </source>
</evidence>
<gene>
    <name evidence="1" type="ORF">R6G74_08065</name>
</gene>
<sequence>MYGSISGIWEAIFDKRAFVEIGEEGASFLEVLLGLEGVVAECFG</sequence>
<dbReference type="RefSeq" id="WP_257960031.1">
    <property type="nucleotide sequence ID" value="NZ_JASOEX010000015.1"/>
</dbReference>
<protein>
    <submittedName>
        <fullName evidence="1">Uncharacterized protein</fullName>
    </submittedName>
</protein>
<name>A0AAW9HDU4_9ACTO</name>
<evidence type="ECO:0000313" key="1">
    <source>
        <dbReference type="EMBL" id="MDY5141257.1"/>
    </source>
</evidence>